<feature type="region of interest" description="Disordered" evidence="1">
    <location>
        <begin position="47"/>
        <end position="66"/>
    </location>
</feature>
<protein>
    <submittedName>
        <fullName evidence="3">Transposase</fullName>
    </submittedName>
</protein>
<feature type="compositionally biased region" description="Polar residues" evidence="1">
    <location>
        <begin position="56"/>
        <end position="66"/>
    </location>
</feature>
<dbReference type="AlphaFoldDB" id="A0A226BYJ0"/>
<proteinExistence type="predicted"/>
<dbReference type="InterPro" id="IPR001387">
    <property type="entry name" value="Cro/C1-type_HTH"/>
</dbReference>
<sequence length="168" mass="19594">MKKGKEHYSKEFKESILKKLENQPNLTIPEMAKELNISKSTIYQWQRTKKKKEASSLRNKSNGNWSSEDKFHIVLETYSLTEEELSAYCRKKGLYVSEVKEWQNQCLNANLSNTKAPQEIENELKDEKKRTKSLEKELSKKEKALAETAALLVLRKKSQAIWGDPEEE</sequence>
<feature type="compositionally biased region" description="Basic and acidic residues" evidence="1">
    <location>
        <begin position="122"/>
        <end position="139"/>
    </location>
</feature>
<keyword evidence="4" id="KW-1185">Reference proteome</keyword>
<dbReference type="Gene3D" id="1.10.10.60">
    <property type="entry name" value="Homeodomain-like"/>
    <property type="match status" value="1"/>
</dbReference>
<dbReference type="PROSITE" id="PS50943">
    <property type="entry name" value="HTH_CROC1"/>
    <property type="match status" value="1"/>
</dbReference>
<evidence type="ECO:0000313" key="3">
    <source>
        <dbReference type="EMBL" id="OWZ84108.1"/>
    </source>
</evidence>
<dbReference type="GO" id="GO:0006313">
    <property type="term" value="P:DNA transposition"/>
    <property type="evidence" value="ECO:0007669"/>
    <property type="project" value="InterPro"/>
</dbReference>
<evidence type="ECO:0000313" key="4">
    <source>
        <dbReference type="Proteomes" id="UP000214588"/>
    </source>
</evidence>
<dbReference type="EMBL" id="NIQC01000008">
    <property type="protein sequence ID" value="OWZ84108.1"/>
    <property type="molecule type" value="Genomic_DNA"/>
</dbReference>
<dbReference type="InterPro" id="IPR009057">
    <property type="entry name" value="Homeodomain-like_sf"/>
</dbReference>
<reference evidence="3 4" key="1">
    <citation type="submission" date="2017-06" db="EMBL/GenBank/DDBJ databases">
        <title>Draft Genome Sequence of Natranaerobius trueperi halophilic, alkalithermophilic bacteria from soda lakes.</title>
        <authorList>
            <person name="Zhao B."/>
        </authorList>
    </citation>
    <scope>NUCLEOTIDE SEQUENCE [LARGE SCALE GENOMIC DNA]</scope>
    <source>
        <strain evidence="3 4">DSM 18760</strain>
    </source>
</reference>
<dbReference type="Proteomes" id="UP000214588">
    <property type="component" value="Unassembled WGS sequence"/>
</dbReference>
<organism evidence="3 4">
    <name type="scientific">Natranaerobius trueperi</name>
    <dbReference type="NCBI Taxonomy" id="759412"/>
    <lineage>
        <taxon>Bacteria</taxon>
        <taxon>Bacillati</taxon>
        <taxon>Bacillota</taxon>
        <taxon>Clostridia</taxon>
        <taxon>Natranaerobiales</taxon>
        <taxon>Natranaerobiaceae</taxon>
        <taxon>Natranaerobius</taxon>
    </lineage>
</organism>
<evidence type="ECO:0000256" key="1">
    <source>
        <dbReference type="SAM" id="MobiDB-lite"/>
    </source>
</evidence>
<dbReference type="RefSeq" id="WP_089023241.1">
    <property type="nucleotide sequence ID" value="NZ_NIQC01000008.1"/>
</dbReference>
<comment type="caution">
    <text evidence="3">The sequence shown here is derived from an EMBL/GenBank/DDBJ whole genome shotgun (WGS) entry which is preliminary data.</text>
</comment>
<gene>
    <name evidence="3" type="ORF">CDO51_05175</name>
</gene>
<feature type="domain" description="HTH cro/C1-type" evidence="2">
    <location>
        <begin position="17"/>
        <end position="45"/>
    </location>
</feature>
<dbReference type="Pfam" id="PF01527">
    <property type="entry name" value="HTH_Tnp_1"/>
    <property type="match status" value="1"/>
</dbReference>
<evidence type="ECO:0000259" key="2">
    <source>
        <dbReference type="PROSITE" id="PS50943"/>
    </source>
</evidence>
<dbReference type="InterPro" id="IPR002514">
    <property type="entry name" value="Transposase_8"/>
</dbReference>
<dbReference type="OrthoDB" id="9813126at2"/>
<accession>A0A226BYJ0</accession>
<dbReference type="GO" id="GO:0004803">
    <property type="term" value="F:transposase activity"/>
    <property type="evidence" value="ECO:0007669"/>
    <property type="project" value="InterPro"/>
</dbReference>
<dbReference type="SUPFAM" id="SSF46689">
    <property type="entry name" value="Homeodomain-like"/>
    <property type="match status" value="1"/>
</dbReference>
<name>A0A226BYJ0_9FIRM</name>
<dbReference type="GO" id="GO:0003677">
    <property type="term" value="F:DNA binding"/>
    <property type="evidence" value="ECO:0007669"/>
    <property type="project" value="InterPro"/>
</dbReference>
<feature type="region of interest" description="Disordered" evidence="1">
    <location>
        <begin position="118"/>
        <end position="139"/>
    </location>
</feature>